<dbReference type="Pfam" id="PF14560">
    <property type="entry name" value="Ubiquitin_2"/>
    <property type="match status" value="1"/>
</dbReference>
<dbReference type="OMA" id="WCGIEFD"/>
<dbReference type="RefSeq" id="XP_003668721.1">
    <property type="nucleotide sequence ID" value="XM_003668673.1"/>
</dbReference>
<dbReference type="eggNOG" id="KOG3206">
    <property type="taxonomic scope" value="Eukaryota"/>
</dbReference>
<dbReference type="PROSITE" id="PS00845">
    <property type="entry name" value="CAP_GLY_1"/>
    <property type="match status" value="1"/>
</dbReference>
<dbReference type="GO" id="GO:0007023">
    <property type="term" value="P:post-chaperonin tubulin folding pathway"/>
    <property type="evidence" value="ECO:0007669"/>
    <property type="project" value="EnsemblFungi"/>
</dbReference>
<reference evidence="3 4" key="1">
    <citation type="journal article" date="2011" name="Proc. Natl. Acad. Sci. U.S.A.">
        <title>Evolutionary erosion of yeast sex chromosomes by mating-type switching accidents.</title>
        <authorList>
            <person name="Gordon J.L."/>
            <person name="Armisen D."/>
            <person name="Proux-Wera E."/>
            <person name="Oheigeartaigh S.S."/>
            <person name="Byrne K.P."/>
            <person name="Wolfe K.H."/>
        </authorList>
    </citation>
    <scope>NUCLEOTIDE SEQUENCE [LARGE SCALE GENOMIC DNA]</scope>
    <source>
        <strain evidence="4">ATCC 10597 / BCRC 20456 / CBS 421 / NBRC 0211 / NRRL Y-12639</strain>
    </source>
</reference>
<dbReference type="GO" id="GO:0043014">
    <property type="term" value="F:alpha-tubulin binding"/>
    <property type="evidence" value="ECO:0007669"/>
    <property type="project" value="EnsemblFungi"/>
</dbReference>
<dbReference type="STRING" id="1071378.G0W6R7"/>
<dbReference type="SMART" id="SM01052">
    <property type="entry name" value="CAP_GLY"/>
    <property type="match status" value="1"/>
</dbReference>
<evidence type="ECO:0000259" key="2">
    <source>
        <dbReference type="PROSITE" id="PS50245"/>
    </source>
</evidence>
<comment type="similarity">
    <text evidence="1">Belongs to the TBCB family.</text>
</comment>
<dbReference type="GO" id="GO:0008017">
    <property type="term" value="F:microtubule binding"/>
    <property type="evidence" value="ECO:0007669"/>
    <property type="project" value="EnsemblFungi"/>
</dbReference>
<dbReference type="HOGENOM" id="CLU_067577_2_0_1"/>
<dbReference type="InterPro" id="IPR000938">
    <property type="entry name" value="CAP-Gly_domain"/>
</dbReference>
<dbReference type="SUPFAM" id="SSF74924">
    <property type="entry name" value="Cap-Gly domain"/>
    <property type="match status" value="1"/>
</dbReference>
<gene>
    <name evidence="3" type="primary">NDAI0B04435</name>
    <name evidence="3" type="ordered locus">NDAI_0B04435</name>
</gene>
<dbReference type="PANTHER" id="PTHR18916">
    <property type="entry name" value="DYNACTIN 1-RELATED MICROTUBULE-BINDING"/>
    <property type="match status" value="1"/>
</dbReference>
<name>G0W6R7_NAUDC</name>
<dbReference type="Gene3D" id="2.30.30.190">
    <property type="entry name" value="CAP Gly-rich-like domain"/>
    <property type="match status" value="1"/>
</dbReference>
<keyword evidence="4" id="KW-1185">Reference proteome</keyword>
<sequence>MMQIQINSELCSAVKDFPTDIKLGDLCHKIYQITGIEPNEMKLHLNNGIKDVETIDRPLATSDCLILDGTFDTIIVEDTNSESITNQLKNKTTDDVEFKLSEDDYKRRSDTALQWKRENKYGRFNPEYVGRLKKERALRDAKIETLKLNERCSVKTPDQPERRGWLRFIGKIPDINKEDIWCGIEFDEPLGKNNGSFSGKVYFGPTKDNYGGFIKPIHVESGKQYTPFSDFEQSDDEI</sequence>
<dbReference type="KEGG" id="ndi:NDAI_0B04435"/>
<dbReference type="AlphaFoldDB" id="G0W6R7"/>
<evidence type="ECO:0000313" key="3">
    <source>
        <dbReference type="EMBL" id="CCD23478.1"/>
    </source>
</evidence>
<organism evidence="3 4">
    <name type="scientific">Naumovozyma dairenensis (strain ATCC 10597 / BCRC 20456 / CBS 421 / NBRC 0211 / NRRL Y-12639)</name>
    <name type="common">Saccharomyces dairenensis</name>
    <dbReference type="NCBI Taxonomy" id="1071378"/>
    <lineage>
        <taxon>Eukaryota</taxon>
        <taxon>Fungi</taxon>
        <taxon>Dikarya</taxon>
        <taxon>Ascomycota</taxon>
        <taxon>Saccharomycotina</taxon>
        <taxon>Saccharomycetes</taxon>
        <taxon>Saccharomycetales</taxon>
        <taxon>Saccharomycetaceae</taxon>
        <taxon>Naumovozyma</taxon>
    </lineage>
</organism>
<dbReference type="OrthoDB" id="5295208at2759"/>
<dbReference type="Pfam" id="PF01302">
    <property type="entry name" value="CAP_GLY"/>
    <property type="match status" value="1"/>
</dbReference>
<dbReference type="InterPro" id="IPR000626">
    <property type="entry name" value="Ubiquitin-like_dom"/>
</dbReference>
<feature type="domain" description="CAP-Gly" evidence="2">
    <location>
        <begin position="177"/>
        <end position="215"/>
    </location>
</feature>
<accession>G0W6R7</accession>
<evidence type="ECO:0000256" key="1">
    <source>
        <dbReference type="ARBA" id="ARBA00025779"/>
    </source>
</evidence>
<evidence type="ECO:0000313" key="4">
    <source>
        <dbReference type="Proteomes" id="UP000000689"/>
    </source>
</evidence>
<dbReference type="EMBL" id="HE580268">
    <property type="protein sequence ID" value="CCD23478.1"/>
    <property type="molecule type" value="Genomic_DNA"/>
</dbReference>
<protein>
    <recommendedName>
        <fullName evidence="2">CAP-Gly domain-containing protein</fullName>
    </recommendedName>
</protein>
<dbReference type="GeneID" id="11496200"/>
<proteinExistence type="inferred from homology"/>
<dbReference type="InterPro" id="IPR036859">
    <property type="entry name" value="CAP-Gly_dom_sf"/>
</dbReference>
<dbReference type="Proteomes" id="UP000000689">
    <property type="component" value="Chromosome 2"/>
</dbReference>
<dbReference type="PROSITE" id="PS50245">
    <property type="entry name" value="CAP_GLY_2"/>
    <property type="match status" value="1"/>
</dbReference>
<dbReference type="Gene3D" id="3.10.20.90">
    <property type="entry name" value="Phosphatidylinositol 3-kinase Catalytic Subunit, Chain A, domain 1"/>
    <property type="match status" value="1"/>
</dbReference>